<dbReference type="STRING" id="634498.mru_2071"/>
<evidence type="ECO:0000313" key="2">
    <source>
        <dbReference type="Proteomes" id="UP000008680"/>
    </source>
</evidence>
<proteinExistence type="predicted"/>
<dbReference type="KEGG" id="mru:mru_2071"/>
<dbReference type="AlphaFoldDB" id="D3E0U7"/>
<organism evidence="1 2">
    <name type="scientific">Methanobrevibacter ruminantium (strain ATCC 35063 / DSM 1093 / JCM 13430 / OCM 146 / M1)</name>
    <name type="common">Methanobacterium ruminantium</name>
    <dbReference type="NCBI Taxonomy" id="634498"/>
    <lineage>
        <taxon>Archaea</taxon>
        <taxon>Methanobacteriati</taxon>
        <taxon>Methanobacteriota</taxon>
        <taxon>Methanomada group</taxon>
        <taxon>Methanobacteria</taxon>
        <taxon>Methanobacteriales</taxon>
        <taxon>Methanobacteriaceae</taxon>
        <taxon>Methanobrevibacter</taxon>
    </lineage>
</organism>
<dbReference type="PATRIC" id="fig|634498.28.peg.2073"/>
<name>D3E0U7_METRM</name>
<dbReference type="GeneID" id="76259547"/>
<reference evidence="1 2" key="1">
    <citation type="journal article" date="2010" name="PLoS ONE">
        <title>The genome sequence of the rumen methanogen Methanobrevibacter ruminantium reveals new possibilities for controlling ruminant methane emissions.</title>
        <authorList>
            <person name="Leahy S.C."/>
            <person name="Kelly W.J."/>
            <person name="Altermann E."/>
            <person name="Ronimus R.S."/>
            <person name="Yeoman C.J."/>
            <person name="Pacheco D.M."/>
            <person name="Li D."/>
            <person name="Kong Z."/>
            <person name="McTavish S."/>
            <person name="Sang C."/>
            <person name="Lambie S.C."/>
            <person name="Janssen P.H."/>
            <person name="Dey D."/>
            <person name="Attwood G.T."/>
        </authorList>
    </citation>
    <scope>NUCLEOTIDE SEQUENCE [LARGE SCALE GENOMIC DNA]</scope>
    <source>
        <strain evidence="2">ATCC 35063 / DSM 1093 / JCM 13430 / OCM 146 / M1</strain>
    </source>
</reference>
<dbReference type="Proteomes" id="UP000008680">
    <property type="component" value="Chromosome"/>
</dbReference>
<protein>
    <submittedName>
        <fullName evidence="1">Uncharacterized protein</fullName>
    </submittedName>
</protein>
<dbReference type="EMBL" id="CP001719">
    <property type="protein sequence ID" value="ADC47921.1"/>
    <property type="molecule type" value="Genomic_DNA"/>
</dbReference>
<dbReference type="HOGENOM" id="CLU_3227868_0_0_2"/>
<evidence type="ECO:0000313" key="1">
    <source>
        <dbReference type="EMBL" id="ADC47921.1"/>
    </source>
</evidence>
<accession>D3E0U7</accession>
<sequence>MFVEEIPEEKFYSNRIRDEFIEEVVEKIENNILQNKYRKYLDY</sequence>
<dbReference type="RefSeq" id="WP_012956869.1">
    <property type="nucleotide sequence ID" value="NC_013790.1"/>
</dbReference>
<keyword evidence="2" id="KW-1185">Reference proteome</keyword>
<gene>
    <name evidence="1" type="ordered locus">mru_2071</name>
</gene>